<dbReference type="Gene3D" id="3.90.190.10">
    <property type="entry name" value="Protein tyrosine phosphatase superfamily"/>
    <property type="match status" value="1"/>
</dbReference>
<proteinExistence type="predicted"/>
<keyword evidence="2" id="KW-1185">Reference proteome</keyword>
<dbReference type="InterPro" id="IPR029021">
    <property type="entry name" value="Prot-tyrosine_phosphatase-like"/>
</dbReference>
<protein>
    <submittedName>
        <fullName evidence="1">Tyrosine-protein phosphatase</fullName>
    </submittedName>
</protein>
<organism evidence="1 2">
    <name type="scientific">Evansella alkalicola</name>
    <dbReference type="NCBI Taxonomy" id="745819"/>
    <lineage>
        <taxon>Bacteria</taxon>
        <taxon>Bacillati</taxon>
        <taxon>Bacillota</taxon>
        <taxon>Bacilli</taxon>
        <taxon>Bacillales</taxon>
        <taxon>Bacillaceae</taxon>
        <taxon>Evansella</taxon>
    </lineage>
</organism>
<evidence type="ECO:0000313" key="1">
    <source>
        <dbReference type="EMBL" id="MBU9720122.1"/>
    </source>
</evidence>
<dbReference type="EMBL" id="JAHQCR010000013">
    <property type="protein sequence ID" value="MBU9720122.1"/>
    <property type="molecule type" value="Genomic_DNA"/>
</dbReference>
<gene>
    <name evidence="1" type="ORF">KS407_01530</name>
</gene>
<name>A0ABS6JNI6_9BACI</name>
<accession>A0ABS6JNI6</accession>
<reference evidence="1 2" key="1">
    <citation type="submission" date="2021-06" db="EMBL/GenBank/DDBJ databases">
        <title>Bacillus sp. RD4P76, an endophyte from a halophyte.</title>
        <authorList>
            <person name="Sun J.-Q."/>
        </authorList>
    </citation>
    <scope>NUCLEOTIDE SEQUENCE [LARGE SCALE GENOMIC DNA]</scope>
    <source>
        <strain evidence="1 2">JCM 17098</strain>
    </source>
</reference>
<comment type="caution">
    <text evidence="1">The sequence shown here is derived from an EMBL/GenBank/DDBJ whole genome shotgun (WGS) entry which is preliminary data.</text>
</comment>
<evidence type="ECO:0000313" key="2">
    <source>
        <dbReference type="Proteomes" id="UP000790580"/>
    </source>
</evidence>
<dbReference type="Proteomes" id="UP000790580">
    <property type="component" value="Unassembled WGS sequence"/>
</dbReference>
<dbReference type="RefSeq" id="WP_088075555.1">
    <property type="nucleotide sequence ID" value="NZ_JAHQCR010000013.1"/>
</dbReference>
<sequence>MENKQYHHLLERMFIGAAEDAMSMVSEEKANVIVDLRSEAESCSVSDPEVQCIRVPITDAISGQKEELKRAIDTVVEAFHAGKVVGFH</sequence>